<keyword evidence="11" id="KW-0539">Nucleus</keyword>
<dbReference type="FunFam" id="3.30.160.60:FF:002343">
    <property type="entry name" value="Zinc finger protein 33A"/>
    <property type="match status" value="1"/>
</dbReference>
<dbReference type="PANTHER" id="PTHR24393:SF151">
    <property type="entry name" value="C2H2-TYPE DOMAIN-CONTAINING PROTEIN"/>
    <property type="match status" value="1"/>
</dbReference>
<comment type="subcellular location">
    <subcellularLocation>
        <location evidence="2">Nucleus</location>
    </subcellularLocation>
</comment>
<evidence type="ECO:0000259" key="14">
    <source>
        <dbReference type="PROSITE" id="PS50157"/>
    </source>
</evidence>
<evidence type="ECO:0000259" key="15">
    <source>
        <dbReference type="PROSITE" id="PS50805"/>
    </source>
</evidence>
<evidence type="ECO:0000256" key="1">
    <source>
        <dbReference type="ARBA" id="ARBA00003767"/>
    </source>
</evidence>
<keyword evidence="9" id="KW-0238">DNA-binding</keyword>
<dbReference type="KEGG" id="gsh:117346851"/>
<organism evidence="16 17">
    <name type="scientific">Geotrypetes seraphini</name>
    <name type="common">Gaboon caecilian</name>
    <name type="synonym">Caecilia seraphini</name>
    <dbReference type="NCBI Taxonomy" id="260995"/>
    <lineage>
        <taxon>Eukaryota</taxon>
        <taxon>Metazoa</taxon>
        <taxon>Chordata</taxon>
        <taxon>Craniata</taxon>
        <taxon>Vertebrata</taxon>
        <taxon>Euteleostomi</taxon>
        <taxon>Amphibia</taxon>
        <taxon>Gymnophiona</taxon>
        <taxon>Geotrypetes</taxon>
    </lineage>
</organism>
<dbReference type="RefSeq" id="XP_033772906.1">
    <property type="nucleotide sequence ID" value="XM_033917015.1"/>
</dbReference>
<dbReference type="InParanoid" id="A0A6P8PBL3"/>
<dbReference type="PROSITE" id="PS00028">
    <property type="entry name" value="ZINC_FINGER_C2H2_1"/>
    <property type="match status" value="5"/>
</dbReference>
<dbReference type="FunFam" id="3.30.160.60:FF:000739">
    <property type="entry name" value="Zgc:171418 protein"/>
    <property type="match status" value="1"/>
</dbReference>
<evidence type="ECO:0000256" key="3">
    <source>
        <dbReference type="ARBA" id="ARBA00006991"/>
    </source>
</evidence>
<dbReference type="SMART" id="SM00355">
    <property type="entry name" value="ZnF_C2H2"/>
    <property type="match status" value="5"/>
</dbReference>
<dbReference type="GO" id="GO:0000978">
    <property type="term" value="F:RNA polymerase II cis-regulatory region sequence-specific DNA binding"/>
    <property type="evidence" value="ECO:0007669"/>
    <property type="project" value="TreeGrafter"/>
</dbReference>
<dbReference type="PANTHER" id="PTHR24393">
    <property type="entry name" value="ZINC FINGER PROTEIN"/>
    <property type="match status" value="1"/>
</dbReference>
<comment type="similarity">
    <text evidence="3">Belongs to the krueppel C2H2-type zinc-finger protein family.</text>
</comment>
<evidence type="ECO:0000256" key="5">
    <source>
        <dbReference type="ARBA" id="ARBA00022737"/>
    </source>
</evidence>
<evidence type="ECO:0000256" key="4">
    <source>
        <dbReference type="ARBA" id="ARBA00022723"/>
    </source>
</evidence>
<evidence type="ECO:0000256" key="7">
    <source>
        <dbReference type="ARBA" id="ARBA00022833"/>
    </source>
</evidence>
<feature type="domain" description="C2H2-type" evidence="14">
    <location>
        <begin position="465"/>
        <end position="492"/>
    </location>
</feature>
<keyword evidence="6 12" id="KW-0863">Zinc-finger</keyword>
<dbReference type="Proteomes" id="UP000515159">
    <property type="component" value="Chromosome 12"/>
</dbReference>
<keyword evidence="16" id="KW-1185">Reference proteome</keyword>
<keyword evidence="8" id="KW-0805">Transcription regulation</keyword>
<keyword evidence="10" id="KW-0804">Transcription</keyword>
<evidence type="ECO:0000256" key="13">
    <source>
        <dbReference type="SAM" id="MobiDB-lite"/>
    </source>
</evidence>
<dbReference type="GO" id="GO:0008270">
    <property type="term" value="F:zinc ion binding"/>
    <property type="evidence" value="ECO:0007669"/>
    <property type="project" value="UniProtKB-KW"/>
</dbReference>
<dbReference type="Gene3D" id="3.30.160.60">
    <property type="entry name" value="Classic Zinc Finger"/>
    <property type="match status" value="5"/>
</dbReference>
<dbReference type="Pfam" id="PF01352">
    <property type="entry name" value="KRAB"/>
    <property type="match status" value="1"/>
</dbReference>
<dbReference type="OrthoDB" id="9675950at2759"/>
<dbReference type="PROSITE" id="PS50157">
    <property type="entry name" value="ZINC_FINGER_C2H2_2"/>
    <property type="match status" value="5"/>
</dbReference>
<dbReference type="InterPro" id="IPR036051">
    <property type="entry name" value="KRAB_dom_sf"/>
</dbReference>
<protein>
    <submittedName>
        <fullName evidence="17">Gastrula zinc finger protein XlCGF57.1-like isoform X1</fullName>
    </submittedName>
</protein>
<dbReference type="InterPro" id="IPR013087">
    <property type="entry name" value="Znf_C2H2_type"/>
</dbReference>
<dbReference type="Gene3D" id="6.10.140.140">
    <property type="match status" value="1"/>
</dbReference>
<sequence length="586" mass="67850">MSALVSDQVPVAFSDVAAYFWEVEWDVLGERQKKLYKEVIKEIHGILTSRGYSILNPDVIFKIKKEDEKYLTQHCEQKEKENLKVPTKSVPVLTSVFSLSVKQEQDFPVMGHSESTMNEQNYPSITSFSDVKPDILIRFKEEEFRSEAQGSEESGNPTVRDAFGSPDPVLETLKLEELYARNQRGLEVVYEGKSDNGFRNKTEGQTMCDGQQKEKWIHKDPSREDLNPSPDCKRGITRVTHSKVKDKDPKGERGFLCPEQERTAKHSLEQYQSLSNGGRPYTNADCWERIPTGSHVIVHQEMRECGKRITEKLSDACVQQLQRIEDRFTSPENKKGIPKPTNLITNPKFHMAMKPLRWTQCEKCFMCKIEPEGYVGTDSEERPFQCTECDKKKLALKMHKTPQRGEKPFKCSECEKCFTNKSELKIHHIIHTGHKPLNYIDSEKSLALKSKIGTHELCHTGEKLYTCSKCEKGFRYKSSLRRHERFHTGEKPFKCSECDKMFSQNCDLRRHKRIHTGEKPFACSECDKSFSQKCDLTKHERIHSGKKPFQCSECDKNFNQICHLRQHEKTHIREKLLAIKLPVYSL</sequence>
<evidence type="ECO:0000256" key="8">
    <source>
        <dbReference type="ARBA" id="ARBA00023015"/>
    </source>
</evidence>
<evidence type="ECO:0000256" key="9">
    <source>
        <dbReference type="ARBA" id="ARBA00023125"/>
    </source>
</evidence>
<accession>A0A6P8PBL3</accession>
<keyword evidence="5" id="KW-0677">Repeat</keyword>
<evidence type="ECO:0000313" key="17">
    <source>
        <dbReference type="RefSeq" id="XP_033772906.1"/>
    </source>
</evidence>
<dbReference type="FunFam" id="3.30.160.60:FF:001007">
    <property type="entry name" value="Zinc finger protein 1184"/>
    <property type="match status" value="1"/>
</dbReference>
<proteinExistence type="inferred from homology"/>
<name>A0A6P8PBL3_GEOSA</name>
<evidence type="ECO:0000256" key="10">
    <source>
        <dbReference type="ARBA" id="ARBA00023163"/>
    </source>
</evidence>
<feature type="domain" description="C2H2-type" evidence="14">
    <location>
        <begin position="409"/>
        <end position="436"/>
    </location>
</feature>
<evidence type="ECO:0000256" key="6">
    <source>
        <dbReference type="ARBA" id="ARBA00022771"/>
    </source>
</evidence>
<dbReference type="PROSITE" id="PS50805">
    <property type="entry name" value="KRAB"/>
    <property type="match status" value="1"/>
</dbReference>
<feature type="region of interest" description="Disordered" evidence="13">
    <location>
        <begin position="143"/>
        <end position="166"/>
    </location>
</feature>
<evidence type="ECO:0000256" key="11">
    <source>
        <dbReference type="ARBA" id="ARBA00023242"/>
    </source>
</evidence>
<feature type="domain" description="C2H2-type" evidence="14">
    <location>
        <begin position="521"/>
        <end position="548"/>
    </location>
</feature>
<keyword evidence="4" id="KW-0479">Metal-binding</keyword>
<evidence type="ECO:0000256" key="12">
    <source>
        <dbReference type="PROSITE-ProRule" id="PRU00042"/>
    </source>
</evidence>
<feature type="domain" description="KRAB" evidence="15">
    <location>
        <begin position="11"/>
        <end position="82"/>
    </location>
</feature>
<dbReference type="GO" id="GO:0005634">
    <property type="term" value="C:nucleus"/>
    <property type="evidence" value="ECO:0007669"/>
    <property type="project" value="UniProtKB-SubCell"/>
</dbReference>
<dbReference type="SMART" id="SM00349">
    <property type="entry name" value="KRAB"/>
    <property type="match status" value="1"/>
</dbReference>
<dbReference type="CDD" id="cd07765">
    <property type="entry name" value="KRAB_A-box"/>
    <property type="match status" value="1"/>
</dbReference>
<dbReference type="Pfam" id="PF00096">
    <property type="entry name" value="zf-C2H2"/>
    <property type="match status" value="5"/>
</dbReference>
<comment type="function">
    <text evidence="1">May be involved in transcriptional regulation.</text>
</comment>
<dbReference type="FunFam" id="3.30.160.60:FF:002604">
    <property type="entry name" value="Zinc finger protein 715"/>
    <property type="match status" value="1"/>
</dbReference>
<keyword evidence="7" id="KW-0862">Zinc</keyword>
<dbReference type="InterPro" id="IPR001909">
    <property type="entry name" value="KRAB"/>
</dbReference>
<dbReference type="GO" id="GO:0001228">
    <property type="term" value="F:DNA-binding transcription activator activity, RNA polymerase II-specific"/>
    <property type="evidence" value="ECO:0007669"/>
    <property type="project" value="TreeGrafter"/>
</dbReference>
<gene>
    <name evidence="17" type="primary">LOC117346851</name>
</gene>
<dbReference type="InterPro" id="IPR036236">
    <property type="entry name" value="Znf_C2H2_sf"/>
</dbReference>
<evidence type="ECO:0000313" key="16">
    <source>
        <dbReference type="Proteomes" id="UP000515159"/>
    </source>
</evidence>
<feature type="compositionally biased region" description="Polar residues" evidence="13">
    <location>
        <begin position="148"/>
        <end position="157"/>
    </location>
</feature>
<feature type="domain" description="C2H2-type" evidence="14">
    <location>
        <begin position="549"/>
        <end position="576"/>
    </location>
</feature>
<evidence type="ECO:0000256" key="2">
    <source>
        <dbReference type="ARBA" id="ARBA00004123"/>
    </source>
</evidence>
<dbReference type="FunFam" id="3.30.160.60:FF:000624">
    <property type="entry name" value="zinc finger protein 697"/>
    <property type="match status" value="1"/>
</dbReference>
<reference evidence="17" key="1">
    <citation type="submission" date="2025-08" db="UniProtKB">
        <authorList>
            <consortium name="RefSeq"/>
        </authorList>
    </citation>
    <scope>IDENTIFICATION</scope>
</reference>
<feature type="domain" description="C2H2-type" evidence="14">
    <location>
        <begin position="493"/>
        <end position="520"/>
    </location>
</feature>
<dbReference type="GeneID" id="117346851"/>
<dbReference type="SUPFAM" id="SSF109640">
    <property type="entry name" value="KRAB domain (Kruppel-associated box)"/>
    <property type="match status" value="1"/>
</dbReference>
<dbReference type="AlphaFoldDB" id="A0A6P8PBL3"/>
<dbReference type="SUPFAM" id="SSF57667">
    <property type="entry name" value="beta-beta-alpha zinc fingers"/>
    <property type="match status" value="5"/>
</dbReference>